<dbReference type="InterPro" id="IPR050553">
    <property type="entry name" value="Thioredoxin_ResA/DsbE_sf"/>
</dbReference>
<protein>
    <recommendedName>
        <fullName evidence="1">Thioredoxin domain-containing protein</fullName>
    </recommendedName>
</protein>
<organism evidence="2 3">
    <name type="scientific">Marinagarivorans cellulosilyticus</name>
    <dbReference type="NCBI Taxonomy" id="2721545"/>
    <lineage>
        <taxon>Bacteria</taxon>
        <taxon>Pseudomonadati</taxon>
        <taxon>Pseudomonadota</taxon>
        <taxon>Gammaproteobacteria</taxon>
        <taxon>Cellvibrionales</taxon>
        <taxon>Cellvibrionaceae</taxon>
        <taxon>Marinagarivorans</taxon>
    </lineage>
</organism>
<dbReference type="EMBL" id="AP023086">
    <property type="protein sequence ID" value="BCD99533.1"/>
    <property type="molecule type" value="Genomic_DNA"/>
</dbReference>
<dbReference type="InterPro" id="IPR000866">
    <property type="entry name" value="AhpC/TSA"/>
</dbReference>
<evidence type="ECO:0000313" key="2">
    <source>
        <dbReference type="EMBL" id="BCD99533.1"/>
    </source>
</evidence>
<feature type="domain" description="Thioredoxin" evidence="1">
    <location>
        <begin position="35"/>
        <end position="172"/>
    </location>
</feature>
<reference evidence="2 3" key="1">
    <citation type="journal article" date="2022" name="IScience">
        <title>An ultrasensitive nanofiber-based assay for enzymatic hydrolysis and deep-sea microbial degradation of cellulose.</title>
        <authorList>
            <person name="Tsudome M."/>
            <person name="Tachioka M."/>
            <person name="Miyazaki M."/>
            <person name="Uchimura K."/>
            <person name="Tsuda M."/>
            <person name="Takaki Y."/>
            <person name="Deguchi S."/>
        </authorList>
    </citation>
    <scope>NUCLEOTIDE SEQUENCE [LARGE SCALE GENOMIC DNA]</scope>
    <source>
        <strain evidence="2 3">GE09</strain>
    </source>
</reference>
<keyword evidence="3" id="KW-1185">Reference proteome</keyword>
<gene>
    <name evidence="2" type="ORF">MARGE09_P3735</name>
</gene>
<dbReference type="GO" id="GO:0016491">
    <property type="term" value="F:oxidoreductase activity"/>
    <property type="evidence" value="ECO:0007669"/>
    <property type="project" value="InterPro"/>
</dbReference>
<dbReference type="Proteomes" id="UP001320119">
    <property type="component" value="Chromosome"/>
</dbReference>
<dbReference type="SUPFAM" id="SSF52833">
    <property type="entry name" value="Thioredoxin-like"/>
    <property type="match status" value="1"/>
</dbReference>
<dbReference type="GO" id="GO:0016209">
    <property type="term" value="F:antioxidant activity"/>
    <property type="evidence" value="ECO:0007669"/>
    <property type="project" value="InterPro"/>
</dbReference>
<dbReference type="KEGG" id="marq:MARGE09_P3735"/>
<accession>A0AAN1WL02</accession>
<dbReference type="InterPro" id="IPR036249">
    <property type="entry name" value="Thioredoxin-like_sf"/>
</dbReference>
<dbReference type="AlphaFoldDB" id="A0AAN1WL02"/>
<sequence length="179" mass="19653">MRQAHAKMPLTRLVISACGLLLFLSGQAYSRPEILNTGDTAPNWMLRDTNGDPVLLYEEVDKTAVTVMFFWATWCQKCSELLPELQSLANSTTPQNAAFYTLNIWEDKDPAEHLESLGVTLPLLTKAESVAQRYGVGGTPSLIVVGPNREILLSQQAGEINDIKKEINALLTANAHTAN</sequence>
<dbReference type="RefSeq" id="WP_236984800.1">
    <property type="nucleotide sequence ID" value="NZ_AP023086.1"/>
</dbReference>
<name>A0AAN1WL02_9GAMM</name>
<dbReference type="InterPro" id="IPR013766">
    <property type="entry name" value="Thioredoxin_domain"/>
</dbReference>
<dbReference type="PANTHER" id="PTHR42852">
    <property type="entry name" value="THIOL:DISULFIDE INTERCHANGE PROTEIN DSBE"/>
    <property type="match status" value="1"/>
</dbReference>
<evidence type="ECO:0000313" key="3">
    <source>
        <dbReference type="Proteomes" id="UP001320119"/>
    </source>
</evidence>
<dbReference type="Gene3D" id="3.40.30.10">
    <property type="entry name" value="Glutaredoxin"/>
    <property type="match status" value="1"/>
</dbReference>
<dbReference type="PANTHER" id="PTHR42852:SF13">
    <property type="entry name" value="PROTEIN DIPZ"/>
    <property type="match status" value="1"/>
</dbReference>
<evidence type="ECO:0000259" key="1">
    <source>
        <dbReference type="PROSITE" id="PS51352"/>
    </source>
</evidence>
<dbReference type="Pfam" id="PF00578">
    <property type="entry name" value="AhpC-TSA"/>
    <property type="match status" value="1"/>
</dbReference>
<dbReference type="CDD" id="cd02966">
    <property type="entry name" value="TlpA_like_family"/>
    <property type="match status" value="1"/>
</dbReference>
<dbReference type="PROSITE" id="PS51352">
    <property type="entry name" value="THIOREDOXIN_2"/>
    <property type="match status" value="1"/>
</dbReference>
<proteinExistence type="predicted"/>